<protein>
    <submittedName>
        <fullName evidence="5">Disulfide bond formation protein D</fullName>
    </submittedName>
</protein>
<evidence type="ECO:0000256" key="2">
    <source>
        <dbReference type="SAM" id="MobiDB-lite"/>
    </source>
</evidence>
<accession>N0B8A1</accession>
<evidence type="ECO:0000313" key="5">
    <source>
        <dbReference type="EMBL" id="AGK59263.1"/>
    </source>
</evidence>
<dbReference type="Gene3D" id="3.40.30.10">
    <property type="entry name" value="Glutaredoxin"/>
    <property type="match status" value="1"/>
</dbReference>
<dbReference type="PANTHER" id="PTHR13887:SF56">
    <property type="entry name" value="THIOREDOXIN-LIKE REDUCTASE RV2466C"/>
    <property type="match status" value="1"/>
</dbReference>
<feature type="region of interest" description="Disordered" evidence="2">
    <location>
        <begin position="43"/>
        <end position="70"/>
    </location>
</feature>
<keyword evidence="3" id="KW-0732">Signal</keyword>
<gene>
    <name evidence="5" type="ORF">HYPDE_37958</name>
</gene>
<keyword evidence="6" id="KW-1185">Reference proteome</keyword>
<name>N0B8A1_9HYPH</name>
<dbReference type="eggNOG" id="COG1651">
    <property type="taxonomic scope" value="Bacteria"/>
</dbReference>
<proteinExistence type="inferred from homology"/>
<dbReference type="InterPro" id="IPR012336">
    <property type="entry name" value="Thioredoxin-like_fold"/>
</dbReference>
<dbReference type="PANTHER" id="PTHR13887">
    <property type="entry name" value="GLUTATHIONE S-TRANSFERASE KAPPA"/>
    <property type="match status" value="1"/>
</dbReference>
<dbReference type="RefSeq" id="WP_015599279.1">
    <property type="nucleotide sequence ID" value="NC_021172.1"/>
</dbReference>
<evidence type="ECO:0000256" key="1">
    <source>
        <dbReference type="ARBA" id="ARBA00005791"/>
    </source>
</evidence>
<dbReference type="InterPro" id="IPR036249">
    <property type="entry name" value="Thioredoxin-like_sf"/>
</dbReference>
<feature type="domain" description="Thioredoxin-like fold" evidence="4">
    <location>
        <begin position="88"/>
        <end position="250"/>
    </location>
</feature>
<sequence length="265" mass="28553">MPSIRAVAFFAAIIIAAMAGGCGATLPQTASITNDASGVGAAYPSIGSEQPEGVPKPFGETSGPATTGREVIANPTVADIMAPSPLPEMSWGNANAPVTIVQYASLTCPHCRNFHLTVYPEFKRRFIDTGKVRYILREFPIGKTSGNATIALRCTPPDKYMDLYGKFMEQQASWVSLEVRLDAIYAIARQVGMTRPQFDACLQNQGMIENLKWVKDRGRKLGIVGTPNFFIGTKLIKKELTIAEIADYVQQAEQHGGTPTAAASP</sequence>
<dbReference type="OrthoDB" id="8478320at2"/>
<comment type="similarity">
    <text evidence="1">Belongs to the thioredoxin family. DsbA subfamily.</text>
</comment>
<dbReference type="KEGG" id="hdt:HYPDE_37958"/>
<dbReference type="Proteomes" id="UP000005952">
    <property type="component" value="Chromosome"/>
</dbReference>
<feature type="signal peptide" evidence="3">
    <location>
        <begin position="1"/>
        <end position="19"/>
    </location>
</feature>
<organism evidence="5 6">
    <name type="scientific">Hyphomicrobium denitrificans 1NES1</name>
    <dbReference type="NCBI Taxonomy" id="670307"/>
    <lineage>
        <taxon>Bacteria</taxon>
        <taxon>Pseudomonadati</taxon>
        <taxon>Pseudomonadota</taxon>
        <taxon>Alphaproteobacteria</taxon>
        <taxon>Hyphomicrobiales</taxon>
        <taxon>Hyphomicrobiaceae</taxon>
        <taxon>Hyphomicrobium</taxon>
    </lineage>
</organism>
<dbReference type="AlphaFoldDB" id="N0B8A1"/>
<dbReference type="Pfam" id="PF13462">
    <property type="entry name" value="Thioredoxin_4"/>
    <property type="match status" value="1"/>
</dbReference>
<feature type="chain" id="PRO_5004105489" evidence="3">
    <location>
        <begin position="20"/>
        <end position="265"/>
    </location>
</feature>
<evidence type="ECO:0000256" key="3">
    <source>
        <dbReference type="SAM" id="SignalP"/>
    </source>
</evidence>
<dbReference type="STRING" id="670307.HYPDE_37958"/>
<evidence type="ECO:0000259" key="4">
    <source>
        <dbReference type="Pfam" id="PF13462"/>
    </source>
</evidence>
<evidence type="ECO:0000313" key="6">
    <source>
        <dbReference type="Proteomes" id="UP000005952"/>
    </source>
</evidence>
<dbReference type="PROSITE" id="PS51257">
    <property type="entry name" value="PROKAR_LIPOPROTEIN"/>
    <property type="match status" value="1"/>
</dbReference>
<dbReference type="EMBL" id="CP005587">
    <property type="protein sequence ID" value="AGK59263.1"/>
    <property type="molecule type" value="Genomic_DNA"/>
</dbReference>
<dbReference type="HOGENOM" id="CLU_000288_47_5_5"/>
<reference evidence="5 6" key="1">
    <citation type="journal article" date="2013" name="Genome Announc.">
        <title>Genome sequences for three denitrifying bacterial strains isolated from a uranium- and nitrate-contaminated subsurface environment.</title>
        <authorList>
            <person name="Venkatramanan R."/>
            <person name="Prakash O."/>
            <person name="Woyke T."/>
            <person name="Chain P."/>
            <person name="Goodwin L.A."/>
            <person name="Watson D."/>
            <person name="Brooks S."/>
            <person name="Kostka J.E."/>
            <person name="Green S.J."/>
        </authorList>
    </citation>
    <scope>NUCLEOTIDE SEQUENCE [LARGE SCALE GENOMIC DNA]</scope>
    <source>
        <strain evidence="5 6">1NES1</strain>
    </source>
</reference>
<dbReference type="SUPFAM" id="SSF52833">
    <property type="entry name" value="Thioredoxin-like"/>
    <property type="match status" value="1"/>
</dbReference>